<keyword evidence="4" id="KW-0479">Metal-binding</keyword>
<dbReference type="GO" id="GO:0008299">
    <property type="term" value="P:isoprenoid biosynthetic process"/>
    <property type="evidence" value="ECO:0007669"/>
    <property type="project" value="UniProtKB-ARBA"/>
</dbReference>
<dbReference type="Pfam" id="PF19086">
    <property type="entry name" value="Terpene_syn_C_2"/>
    <property type="match status" value="1"/>
</dbReference>
<dbReference type="GO" id="GO:0046872">
    <property type="term" value="F:metal ion binding"/>
    <property type="evidence" value="ECO:0007669"/>
    <property type="project" value="UniProtKB-KW"/>
</dbReference>
<dbReference type="AlphaFoldDB" id="A0AAD4PXD5"/>
<dbReference type="EMBL" id="JAJTJA010000009">
    <property type="protein sequence ID" value="KAH8693550.1"/>
    <property type="molecule type" value="Genomic_DNA"/>
</dbReference>
<sequence>MFVLFLAEPPRVNCHYERVKVESEAWFAEKCRLNARRRRVISETDFSYFCAITAADAGPQELRTLCDWGNWVFPFDDLFDNGNLKENPEEAQKVIDVLLSGMEIGEDRLNTGTNSRRHSHLSIELQSLVDVHESVWTRIAQDPPIGVQRRFAKYMNNYCKGSIEQVQWRSQRRFPSLQETLEMRRKSAGVSPLFALAEYALKLDLPDEVFECESIKEIERIGVDFVVIQNDILSYCKEEDEGVRHNLVAITRYELQSTNPLGTPHPQAAFDSVGALLADLYQRWFLALAKLPSWGEKIDIDVQRYIASVRAVIMANLNWSFRSERYFGRRVAEVRRTRVVQVLKKLP</sequence>
<comment type="similarity">
    <text evidence="2 4">Belongs to the terpene synthase family.</text>
</comment>
<dbReference type="InterPro" id="IPR008949">
    <property type="entry name" value="Isoprenoid_synthase_dom_sf"/>
</dbReference>
<evidence type="ECO:0000313" key="6">
    <source>
        <dbReference type="Proteomes" id="UP001201262"/>
    </source>
</evidence>
<dbReference type="SUPFAM" id="SSF48576">
    <property type="entry name" value="Terpenoid synthases"/>
    <property type="match status" value="1"/>
</dbReference>
<dbReference type="RefSeq" id="XP_046069220.1">
    <property type="nucleotide sequence ID" value="XM_046218464.1"/>
</dbReference>
<evidence type="ECO:0000313" key="5">
    <source>
        <dbReference type="EMBL" id="KAH8693550.1"/>
    </source>
</evidence>
<organism evidence="5 6">
    <name type="scientific">Talaromyces proteolyticus</name>
    <dbReference type="NCBI Taxonomy" id="1131652"/>
    <lineage>
        <taxon>Eukaryota</taxon>
        <taxon>Fungi</taxon>
        <taxon>Dikarya</taxon>
        <taxon>Ascomycota</taxon>
        <taxon>Pezizomycotina</taxon>
        <taxon>Eurotiomycetes</taxon>
        <taxon>Eurotiomycetidae</taxon>
        <taxon>Eurotiales</taxon>
        <taxon>Trichocomaceae</taxon>
        <taxon>Talaromyces</taxon>
        <taxon>Talaromyces sect. Bacilispori</taxon>
    </lineage>
</organism>
<comment type="caution">
    <text evidence="5">The sequence shown here is derived from an EMBL/GenBank/DDBJ whole genome shotgun (WGS) entry which is preliminary data.</text>
</comment>
<evidence type="ECO:0000256" key="3">
    <source>
        <dbReference type="ARBA" id="ARBA00022842"/>
    </source>
</evidence>
<reference evidence="5" key="1">
    <citation type="submission" date="2021-12" db="EMBL/GenBank/DDBJ databases">
        <title>Convergent genome expansion in fungi linked to evolution of root-endophyte symbiosis.</title>
        <authorList>
            <consortium name="DOE Joint Genome Institute"/>
            <person name="Ke Y.-H."/>
            <person name="Bonito G."/>
            <person name="Liao H.-L."/>
            <person name="Looney B."/>
            <person name="Rojas-Flechas A."/>
            <person name="Nash J."/>
            <person name="Hameed K."/>
            <person name="Schadt C."/>
            <person name="Martin F."/>
            <person name="Crous P.W."/>
            <person name="Miettinen O."/>
            <person name="Magnuson J.K."/>
            <person name="Labbe J."/>
            <person name="Jacobson D."/>
            <person name="Doktycz M.J."/>
            <person name="Veneault-Fourrey C."/>
            <person name="Kuo A."/>
            <person name="Mondo S."/>
            <person name="Calhoun S."/>
            <person name="Riley R."/>
            <person name="Ohm R."/>
            <person name="LaButti K."/>
            <person name="Andreopoulos B."/>
            <person name="Pangilinan J."/>
            <person name="Nolan M."/>
            <person name="Tritt A."/>
            <person name="Clum A."/>
            <person name="Lipzen A."/>
            <person name="Daum C."/>
            <person name="Barry K."/>
            <person name="Grigoriev I.V."/>
            <person name="Vilgalys R."/>
        </authorList>
    </citation>
    <scope>NUCLEOTIDE SEQUENCE</scope>
    <source>
        <strain evidence="5">PMI_201</strain>
    </source>
</reference>
<dbReference type="EC" id="4.2.3.-" evidence="4"/>
<accession>A0AAD4PXD5</accession>
<keyword evidence="6" id="KW-1185">Reference proteome</keyword>
<dbReference type="PANTHER" id="PTHR35201">
    <property type="entry name" value="TERPENE SYNTHASE"/>
    <property type="match status" value="1"/>
</dbReference>
<dbReference type="GeneID" id="70248751"/>
<dbReference type="GO" id="GO:0010333">
    <property type="term" value="F:terpene synthase activity"/>
    <property type="evidence" value="ECO:0007669"/>
    <property type="project" value="InterPro"/>
</dbReference>
<keyword evidence="3 4" id="KW-0460">Magnesium</keyword>
<proteinExistence type="inferred from homology"/>
<gene>
    <name evidence="5" type="ORF">BGW36DRAFT_398870</name>
</gene>
<evidence type="ECO:0000256" key="2">
    <source>
        <dbReference type="ARBA" id="ARBA00006333"/>
    </source>
</evidence>
<dbReference type="Proteomes" id="UP001201262">
    <property type="component" value="Unassembled WGS sequence"/>
</dbReference>
<evidence type="ECO:0000256" key="4">
    <source>
        <dbReference type="RuleBase" id="RU366034"/>
    </source>
</evidence>
<dbReference type="Gene3D" id="1.10.600.10">
    <property type="entry name" value="Farnesyl Diphosphate Synthase"/>
    <property type="match status" value="1"/>
</dbReference>
<comment type="cofactor">
    <cofactor evidence="1 4">
        <name>Mg(2+)</name>
        <dbReference type="ChEBI" id="CHEBI:18420"/>
    </cofactor>
</comment>
<dbReference type="SFLD" id="SFLDS00005">
    <property type="entry name" value="Isoprenoid_Synthase_Type_I"/>
    <property type="match status" value="1"/>
</dbReference>
<keyword evidence="4" id="KW-0456">Lyase</keyword>
<dbReference type="SFLD" id="SFLDG01020">
    <property type="entry name" value="Terpene_Cyclase_Like_2"/>
    <property type="match status" value="1"/>
</dbReference>
<dbReference type="PANTHER" id="PTHR35201:SF4">
    <property type="entry name" value="BETA-PINACENE SYNTHASE-RELATED"/>
    <property type="match status" value="1"/>
</dbReference>
<name>A0AAD4PXD5_9EURO</name>
<dbReference type="InterPro" id="IPR034686">
    <property type="entry name" value="Terpene_cyclase-like_2"/>
</dbReference>
<evidence type="ECO:0000256" key="1">
    <source>
        <dbReference type="ARBA" id="ARBA00001946"/>
    </source>
</evidence>
<protein>
    <recommendedName>
        <fullName evidence="4">Terpene synthase</fullName>
        <ecNumber evidence="4">4.2.3.-</ecNumber>
    </recommendedName>
</protein>